<reference evidence="8" key="2">
    <citation type="submission" date="2025-09" db="UniProtKB">
        <authorList>
            <consortium name="Ensembl"/>
        </authorList>
    </citation>
    <scope>IDENTIFICATION</scope>
</reference>
<dbReference type="Ensembl" id="ENSPCET00000012083.1">
    <property type="protein sequence ID" value="ENSPCEP00000011685.1"/>
    <property type="gene ID" value="ENSPCEG00000009189.1"/>
</dbReference>
<feature type="transmembrane region" description="Helical" evidence="6">
    <location>
        <begin position="144"/>
        <end position="163"/>
    </location>
</feature>
<dbReference type="GO" id="GO:0009566">
    <property type="term" value="P:fertilization"/>
    <property type="evidence" value="ECO:0007669"/>
    <property type="project" value="TreeGrafter"/>
</dbReference>
<evidence type="ECO:0000259" key="7">
    <source>
        <dbReference type="Pfam" id="PF00520"/>
    </source>
</evidence>
<dbReference type="GO" id="GO:0036128">
    <property type="term" value="C:CatSper complex"/>
    <property type="evidence" value="ECO:0007669"/>
    <property type="project" value="InterPro"/>
</dbReference>
<evidence type="ECO:0000256" key="3">
    <source>
        <dbReference type="ARBA" id="ARBA00022989"/>
    </source>
</evidence>
<evidence type="ECO:0000256" key="5">
    <source>
        <dbReference type="SAM" id="MobiDB-lite"/>
    </source>
</evidence>
<dbReference type="SUPFAM" id="SSF81324">
    <property type="entry name" value="Voltage-gated potassium channels"/>
    <property type="match status" value="1"/>
</dbReference>
<protein>
    <submittedName>
        <fullName evidence="8">Cation channel sperm associated 2</fullName>
    </submittedName>
</protein>
<reference evidence="8" key="1">
    <citation type="submission" date="2025-08" db="UniProtKB">
        <authorList>
            <consortium name="Ensembl"/>
        </authorList>
    </citation>
    <scope>IDENTIFICATION</scope>
</reference>
<feature type="transmembrane region" description="Helical" evidence="6">
    <location>
        <begin position="311"/>
        <end position="337"/>
    </location>
</feature>
<keyword evidence="9" id="KW-1185">Reference proteome</keyword>
<dbReference type="GO" id="GO:0005227">
    <property type="term" value="F:calcium-activated cation channel activity"/>
    <property type="evidence" value="ECO:0007669"/>
    <property type="project" value="InterPro"/>
</dbReference>
<dbReference type="InterPro" id="IPR005821">
    <property type="entry name" value="Ion_trans_dom"/>
</dbReference>
<dbReference type="Gene3D" id="1.20.120.350">
    <property type="entry name" value="Voltage-gated potassium channels. Chain C"/>
    <property type="match status" value="1"/>
</dbReference>
<dbReference type="FunFam" id="1.10.287.70:FF:000115">
    <property type="entry name" value="Cation channel sperm-associated protein 2"/>
    <property type="match status" value="1"/>
</dbReference>
<dbReference type="PANTHER" id="PTHR46923:SF1">
    <property type="entry name" value="CATION CHANNEL SPERM-ASSOCIATED PROTEIN 2"/>
    <property type="match status" value="1"/>
</dbReference>
<dbReference type="Gene3D" id="1.10.287.70">
    <property type="match status" value="1"/>
</dbReference>
<comment type="subcellular location">
    <subcellularLocation>
        <location evidence="1">Membrane</location>
        <topology evidence="1">Multi-pass membrane protein</topology>
    </subcellularLocation>
</comment>
<dbReference type="PANTHER" id="PTHR46923">
    <property type="entry name" value="CATION CHANNEL SPERM-ASSOCIATED PROTEIN 2"/>
    <property type="match status" value="1"/>
</dbReference>
<dbReference type="GO" id="GO:0030317">
    <property type="term" value="P:flagellated sperm motility"/>
    <property type="evidence" value="ECO:0007669"/>
    <property type="project" value="InterPro"/>
</dbReference>
<evidence type="ECO:0000256" key="4">
    <source>
        <dbReference type="ARBA" id="ARBA00023136"/>
    </source>
</evidence>
<feature type="transmembrane region" description="Helical" evidence="6">
    <location>
        <begin position="279"/>
        <end position="299"/>
    </location>
</feature>
<dbReference type="Proteomes" id="UP000694393">
    <property type="component" value="Unplaced"/>
</dbReference>
<feature type="domain" description="Ion transport" evidence="7">
    <location>
        <begin position="111"/>
        <end position="346"/>
    </location>
</feature>
<proteinExistence type="predicted"/>
<evidence type="ECO:0000256" key="6">
    <source>
        <dbReference type="SAM" id="Phobius"/>
    </source>
</evidence>
<dbReference type="AlphaFoldDB" id="A0A8C8RVF6"/>
<accession>A0A8C8RVF6</accession>
<evidence type="ECO:0000313" key="8">
    <source>
        <dbReference type="Ensembl" id="ENSPCEP00000011685.1"/>
    </source>
</evidence>
<name>A0A8C8RVF6_9SAUR</name>
<dbReference type="GO" id="GO:0048240">
    <property type="term" value="P:sperm capacitation"/>
    <property type="evidence" value="ECO:0007669"/>
    <property type="project" value="TreeGrafter"/>
</dbReference>
<evidence type="ECO:0000313" key="9">
    <source>
        <dbReference type="Proteomes" id="UP000694393"/>
    </source>
</evidence>
<keyword evidence="3 6" id="KW-1133">Transmembrane helix</keyword>
<dbReference type="InterPro" id="IPR027359">
    <property type="entry name" value="Volt_channel_dom_sf"/>
</dbReference>
<keyword evidence="2 6" id="KW-0812">Transmembrane</keyword>
<feature type="region of interest" description="Disordered" evidence="5">
    <location>
        <begin position="376"/>
        <end position="427"/>
    </location>
</feature>
<keyword evidence="4 6" id="KW-0472">Membrane</keyword>
<feature type="transmembrane region" description="Helical" evidence="6">
    <location>
        <begin position="100"/>
        <end position="124"/>
    </location>
</feature>
<sequence>QSCYTQTNHSPFPLLPRADAIRSKLIYTFYLIDHLQGLSHAIPRHNIKDFLDAKKQRKLMLTDHHQLVRFNITPVRNIIITPEKRLRSRIQVRCSHWPPLAMWASWVLNSTIFKAFIIFLIFMNTLVMDKLDDSLVDLKLALEVTIWVILFIFVMEILLKWIISFRGFWKSSWNVFDFSVIVVSVIPELLDFTGVTNRMVAVRILRGFRILRTLKLFSKFRQVRVIILAIAKTLKAMTFILLLLLVFFYAFAVSGIFFFESYSRSDRTDLEYSAYFRDLPNALVTLFILFTVDHWYALLQDTWKIPEMNKVISGLYIILWLLIGSFMFRNIFVAIMVTNFQNIRSDLTEEVKQIETQKKADLFKIQIRERLGTSSISSHHPVPLCSRSQSSGLEPGRGTEAGPAVPQPERKEAVDESAKDGKCTGATGWRRSMSRAMMSQHSSCSGTYAGLKLQPLPLPVDWETYIDQNLQTLMEVDEEGQVVWPCDSLFRYFELLEQLQHNLEERKRLQRYAVMALMNLEDK</sequence>
<feature type="compositionally biased region" description="Basic and acidic residues" evidence="5">
    <location>
        <begin position="408"/>
        <end position="422"/>
    </location>
</feature>
<dbReference type="Pfam" id="PF00520">
    <property type="entry name" value="Ion_trans"/>
    <property type="match status" value="1"/>
</dbReference>
<dbReference type="InterPro" id="IPR028747">
    <property type="entry name" value="CatSper2"/>
</dbReference>
<feature type="transmembrane region" description="Helical" evidence="6">
    <location>
        <begin position="239"/>
        <end position="259"/>
    </location>
</feature>
<organism evidence="8 9">
    <name type="scientific">Pelusios castaneus</name>
    <name type="common">West African mud turtle</name>
    <dbReference type="NCBI Taxonomy" id="367368"/>
    <lineage>
        <taxon>Eukaryota</taxon>
        <taxon>Metazoa</taxon>
        <taxon>Chordata</taxon>
        <taxon>Craniata</taxon>
        <taxon>Vertebrata</taxon>
        <taxon>Euteleostomi</taxon>
        <taxon>Archelosauria</taxon>
        <taxon>Testudinata</taxon>
        <taxon>Testudines</taxon>
        <taxon>Pleurodira</taxon>
        <taxon>Pelomedusidae</taxon>
        <taxon>Pelusios</taxon>
    </lineage>
</organism>
<evidence type="ECO:0000256" key="1">
    <source>
        <dbReference type="ARBA" id="ARBA00004141"/>
    </source>
</evidence>
<evidence type="ECO:0000256" key="2">
    <source>
        <dbReference type="ARBA" id="ARBA00022692"/>
    </source>
</evidence>